<feature type="compositionally biased region" description="Basic and acidic residues" evidence="1">
    <location>
        <begin position="47"/>
        <end position="78"/>
    </location>
</feature>
<dbReference type="InterPro" id="IPR004098">
    <property type="entry name" value="Prp18"/>
</dbReference>
<dbReference type="Gene3D" id="1.20.940.10">
    <property type="entry name" value="Functional domain of the splicing factor Prp18"/>
    <property type="match status" value="1"/>
</dbReference>
<sequence>MESIGSSEEVIDSGYEEELVVLSITEVEKRKRKKKASKDKKKKGKSEKKDAKDKKRKRREEQDLRDGGARARPERVRGAADAAAHVRGSAGPPAREEPGGEAGGPQVQRHQQPPPEGGAQARRSAAASQSREAAGPPAAADPQAPEAVVPAPAASEPCPAPAELGGAEPHASEERSAGSPRLPEAGRGDNGEASVQLPVLAAIKEESTLAVKEEQADADHDDSDVVEVGRDDDEDDELEVVGGEEALAAAKAVVEAAAAAAAKKKKKKAREAAAKKLKKLEEAAAKERRRLEEERRLTEERAQREEAARLEAQRRAAQEAAGREALRQRESELREKREAELREAQRQLQKREAEKAAMLQAAQRELIHREAERERAKKKAVGSVNLDEAGSFANFGSFNAKRSLAEAHGQTDKKAGADGAGSTDESSNDSEDSQQSEQEGQVRRNPTKIRPPSLWTDPSAALQDEPQSLDWNNPPADLLPREEVATPAAFVEHFARFMVGAWRRELQKPAPFEGRDLQETELAVFKSRRSLQQIECAVAPLIKQLQRNEASDEVVRQLDKMVTLAASREYAEAGAAYITMALGHKKWNQTHATYAGAVGQNKGCRTYRTYQDKLLEYDKDPVVQKYIQCMRKLVHFAQCIRPNTDVAKHLHF</sequence>
<evidence type="ECO:0000256" key="1">
    <source>
        <dbReference type="SAM" id="MobiDB-lite"/>
    </source>
</evidence>
<dbReference type="SUPFAM" id="SSF47938">
    <property type="entry name" value="Functional domain of the splicing factor Prp18"/>
    <property type="match status" value="1"/>
</dbReference>
<feature type="compositionally biased region" description="Basic and acidic residues" evidence="1">
    <location>
        <begin position="203"/>
        <end position="218"/>
    </location>
</feature>
<protein>
    <recommendedName>
        <fullName evidence="2">Prp18 domain-containing protein</fullName>
    </recommendedName>
</protein>
<feature type="compositionally biased region" description="Basic and acidic residues" evidence="1">
    <location>
        <begin position="287"/>
        <end position="355"/>
    </location>
</feature>
<name>A0A7S4UZY1_9DINO</name>
<feature type="region of interest" description="Disordered" evidence="1">
    <location>
        <begin position="287"/>
        <end position="392"/>
    </location>
</feature>
<feature type="compositionally biased region" description="Acidic residues" evidence="1">
    <location>
        <begin position="219"/>
        <end position="236"/>
    </location>
</feature>
<dbReference type="EMBL" id="HBNR01028772">
    <property type="protein sequence ID" value="CAE4581983.1"/>
    <property type="molecule type" value="Transcribed_RNA"/>
</dbReference>
<dbReference type="GO" id="GO:0008380">
    <property type="term" value="P:RNA splicing"/>
    <property type="evidence" value="ECO:0007669"/>
    <property type="project" value="InterPro"/>
</dbReference>
<gene>
    <name evidence="3" type="ORF">AMON00008_LOCUS19595</name>
</gene>
<feature type="region of interest" description="Disordered" evidence="1">
    <location>
        <begin position="21"/>
        <end position="236"/>
    </location>
</feature>
<feature type="domain" description="Prp18" evidence="2">
    <location>
        <begin position="494"/>
        <end position="642"/>
    </location>
</feature>
<dbReference type="Pfam" id="PF02840">
    <property type="entry name" value="Prp18"/>
    <property type="match status" value="1"/>
</dbReference>
<feature type="compositionally biased region" description="Low complexity" evidence="1">
    <location>
        <begin position="117"/>
        <end position="163"/>
    </location>
</feature>
<feature type="compositionally biased region" description="Basic and acidic residues" evidence="1">
    <location>
        <begin position="405"/>
        <end position="416"/>
    </location>
</feature>
<evidence type="ECO:0000259" key="2">
    <source>
        <dbReference type="Pfam" id="PF02840"/>
    </source>
</evidence>
<feature type="compositionally biased region" description="Basic and acidic residues" evidence="1">
    <location>
        <begin position="365"/>
        <end position="375"/>
    </location>
</feature>
<dbReference type="GO" id="GO:0005681">
    <property type="term" value="C:spliceosomal complex"/>
    <property type="evidence" value="ECO:0007669"/>
    <property type="project" value="InterPro"/>
</dbReference>
<feature type="region of interest" description="Disordered" evidence="1">
    <location>
        <begin position="405"/>
        <end position="478"/>
    </location>
</feature>
<evidence type="ECO:0000313" key="3">
    <source>
        <dbReference type="EMBL" id="CAE4581983.1"/>
    </source>
</evidence>
<proteinExistence type="predicted"/>
<organism evidence="3">
    <name type="scientific">Alexandrium monilatum</name>
    <dbReference type="NCBI Taxonomy" id="311494"/>
    <lineage>
        <taxon>Eukaryota</taxon>
        <taxon>Sar</taxon>
        <taxon>Alveolata</taxon>
        <taxon>Dinophyceae</taxon>
        <taxon>Gonyaulacales</taxon>
        <taxon>Pyrocystaceae</taxon>
        <taxon>Alexandrium</taxon>
    </lineage>
</organism>
<dbReference type="AlphaFoldDB" id="A0A7S4UZY1"/>
<reference evidence="3" key="1">
    <citation type="submission" date="2021-01" db="EMBL/GenBank/DDBJ databases">
        <authorList>
            <person name="Corre E."/>
            <person name="Pelletier E."/>
            <person name="Niang G."/>
            <person name="Scheremetjew M."/>
            <person name="Finn R."/>
            <person name="Kale V."/>
            <person name="Holt S."/>
            <person name="Cochrane G."/>
            <person name="Meng A."/>
            <person name="Brown T."/>
            <person name="Cohen L."/>
        </authorList>
    </citation>
    <scope>NUCLEOTIDE SEQUENCE</scope>
    <source>
        <strain evidence="3">CCMP3105</strain>
    </source>
</reference>
<feature type="compositionally biased region" description="Basic residues" evidence="1">
    <location>
        <begin position="30"/>
        <end position="46"/>
    </location>
</feature>
<accession>A0A7S4UZY1</accession>